<dbReference type="CDD" id="cd10955">
    <property type="entry name" value="CE4_BH0857_like"/>
    <property type="match status" value="1"/>
</dbReference>
<dbReference type="RefSeq" id="WP_071318238.1">
    <property type="nucleotide sequence ID" value="NZ_CP063356.2"/>
</dbReference>
<dbReference type="GO" id="GO:0016810">
    <property type="term" value="F:hydrolase activity, acting on carbon-nitrogen (but not peptide) bonds"/>
    <property type="evidence" value="ECO:0007669"/>
    <property type="project" value="InterPro"/>
</dbReference>
<organism evidence="2 4">
    <name type="scientific">Anaerobacillus isosaccharinicus</name>
    <dbReference type="NCBI Taxonomy" id="1532552"/>
    <lineage>
        <taxon>Bacteria</taxon>
        <taxon>Bacillati</taxon>
        <taxon>Bacillota</taxon>
        <taxon>Bacilli</taxon>
        <taxon>Bacillales</taxon>
        <taxon>Bacillaceae</taxon>
        <taxon>Anaerobacillus</taxon>
    </lineage>
</organism>
<dbReference type="InterPro" id="IPR050248">
    <property type="entry name" value="Polysacc_deacetylase_ArnD"/>
</dbReference>
<dbReference type="PANTHER" id="PTHR10587">
    <property type="entry name" value="GLYCOSYL TRANSFERASE-RELATED"/>
    <property type="match status" value="1"/>
</dbReference>
<evidence type="ECO:0000313" key="2">
    <source>
        <dbReference type="EMBL" id="OIJ09498.1"/>
    </source>
</evidence>
<feature type="domain" description="NodB homology" evidence="1">
    <location>
        <begin position="94"/>
        <end position="287"/>
    </location>
</feature>
<dbReference type="Pfam" id="PF01522">
    <property type="entry name" value="Polysacc_deac_1"/>
    <property type="match status" value="1"/>
</dbReference>
<dbReference type="PROSITE" id="PS51677">
    <property type="entry name" value="NODB"/>
    <property type="match status" value="1"/>
</dbReference>
<reference evidence="2 4" key="1">
    <citation type="submission" date="2016-10" db="EMBL/GenBank/DDBJ databases">
        <title>Draft genome sequences of four alkaliphilic bacteria belonging to the Anaerobacillus genus.</title>
        <authorList>
            <person name="Bassil N.M."/>
            <person name="Lloyd J.R."/>
        </authorList>
    </citation>
    <scope>NUCLEOTIDE SEQUENCE [LARGE SCALE GENOMIC DNA]</scope>
    <source>
        <strain evidence="2 4">NB2006</strain>
    </source>
</reference>
<proteinExistence type="predicted"/>
<reference evidence="3 4" key="3">
    <citation type="journal article" date="2019" name="Int. J. Syst. Evol. Microbiol.">
        <title>Anaerobacillus isosaccharinicus sp. nov., an alkaliphilic bacterium which degrades isosaccharinic acid.</title>
        <authorList>
            <person name="Bassil N.M."/>
            <person name="Lloyd J.R."/>
        </authorList>
    </citation>
    <scope>NUCLEOTIDE SEQUENCE [LARGE SCALE GENOMIC DNA]</scope>
    <source>
        <strain evidence="3 4">NB2006</strain>
    </source>
</reference>
<dbReference type="SUPFAM" id="SSF88713">
    <property type="entry name" value="Glycoside hydrolase/deacetylase"/>
    <property type="match status" value="1"/>
</dbReference>
<dbReference type="PANTHER" id="PTHR10587:SF134">
    <property type="entry name" value="SECRETED PROTEIN"/>
    <property type="match status" value="1"/>
</dbReference>
<reference evidence="3" key="4">
    <citation type="submission" date="2020-10" db="EMBL/GenBank/DDBJ databases">
        <authorList>
            <person name="Bassil N.M."/>
            <person name="Lloyd J.R."/>
        </authorList>
    </citation>
    <scope>NUCLEOTIDE SEQUENCE</scope>
    <source>
        <strain evidence="3">NB2006</strain>
    </source>
</reference>
<accession>A0A1S2LAH8</accession>
<name>A0A1S2LAH8_9BACI</name>
<sequence length="298" mass="33707">MRRIILIMMVLVLFFTITVFFKEKEQPMKFGEDHSKYNVSHDLVLSTRFNSDLLQSIANIDLAQIKNNTDYKKQPIEWGENVTGVIRNIPTDEQIIALTFDACGGEWGSGYDDELINYLIAENIPATLFFNSRWIDTNLDKFLYLSSLEQFQIENHGTEHRPLSVNGLTAWGIKGTSNVEEVVEEVISNYEKIKMLTGHSSKYFRSGTAFYDEVAVKIVNELGMNVVNYDILGDAGATFSAQQVKDSLLNSKPGSIALLHMNQPKKETAEGVKMAVPLLREKGFTFVTLDEGFNRSNR</sequence>
<dbReference type="GO" id="GO:0005975">
    <property type="term" value="P:carbohydrate metabolic process"/>
    <property type="evidence" value="ECO:0007669"/>
    <property type="project" value="InterPro"/>
</dbReference>
<evidence type="ECO:0000313" key="4">
    <source>
        <dbReference type="Proteomes" id="UP000180175"/>
    </source>
</evidence>
<dbReference type="InterPro" id="IPR002509">
    <property type="entry name" value="NODB_dom"/>
</dbReference>
<dbReference type="Proteomes" id="UP000180175">
    <property type="component" value="Chromosome"/>
</dbReference>
<dbReference type="KEGG" id="aia:AWH56_013355"/>
<evidence type="ECO:0000259" key="1">
    <source>
        <dbReference type="PROSITE" id="PS51677"/>
    </source>
</evidence>
<keyword evidence="4" id="KW-1185">Reference proteome</keyword>
<dbReference type="InterPro" id="IPR011330">
    <property type="entry name" value="Glyco_hydro/deAcase_b/a-brl"/>
</dbReference>
<gene>
    <name evidence="3" type="ORF">AWH56_013355</name>
    <name evidence="2" type="ORF">AWH56_17365</name>
</gene>
<evidence type="ECO:0000313" key="3">
    <source>
        <dbReference type="EMBL" id="QOY38427.1"/>
    </source>
</evidence>
<dbReference type="EMBL" id="LQXD01000152">
    <property type="protein sequence ID" value="OIJ09498.1"/>
    <property type="molecule type" value="Genomic_DNA"/>
</dbReference>
<protein>
    <submittedName>
        <fullName evidence="3">Polysaccharide deacetylase family protein</fullName>
    </submittedName>
</protein>
<reference evidence="3 4" key="2">
    <citation type="journal article" date="2017" name="Genome Announc.">
        <title>Draft Genome Sequences of Four Alkaliphilic Bacteria Belonging to the Anaerobacillus Genus.</title>
        <authorList>
            <person name="Bassil N.M."/>
            <person name="Lloyd J.R."/>
        </authorList>
    </citation>
    <scope>NUCLEOTIDE SEQUENCE [LARGE SCALE GENOMIC DNA]</scope>
    <source>
        <strain evidence="3 4">NB2006</strain>
    </source>
</reference>
<dbReference type="Gene3D" id="3.20.20.370">
    <property type="entry name" value="Glycoside hydrolase/deacetylase"/>
    <property type="match status" value="1"/>
</dbReference>
<dbReference type="AlphaFoldDB" id="A0A1S2LAH8"/>
<dbReference type="EMBL" id="CP063356">
    <property type="protein sequence ID" value="QOY38427.1"/>
    <property type="molecule type" value="Genomic_DNA"/>
</dbReference>
<dbReference type="OrthoDB" id="9784220at2"/>